<reference evidence="2 3" key="1">
    <citation type="journal article" date="2018" name="Nat. Ecol. Evol.">
        <title>Pezizomycetes genomes reveal the molecular basis of ectomycorrhizal truffle lifestyle.</title>
        <authorList>
            <person name="Murat C."/>
            <person name="Payen T."/>
            <person name="Noel B."/>
            <person name="Kuo A."/>
            <person name="Morin E."/>
            <person name="Chen J."/>
            <person name="Kohler A."/>
            <person name="Krizsan K."/>
            <person name="Balestrini R."/>
            <person name="Da Silva C."/>
            <person name="Montanini B."/>
            <person name="Hainaut M."/>
            <person name="Levati E."/>
            <person name="Barry K.W."/>
            <person name="Belfiori B."/>
            <person name="Cichocki N."/>
            <person name="Clum A."/>
            <person name="Dockter R.B."/>
            <person name="Fauchery L."/>
            <person name="Guy J."/>
            <person name="Iotti M."/>
            <person name="Le Tacon F."/>
            <person name="Lindquist E.A."/>
            <person name="Lipzen A."/>
            <person name="Malagnac F."/>
            <person name="Mello A."/>
            <person name="Molinier V."/>
            <person name="Miyauchi S."/>
            <person name="Poulain J."/>
            <person name="Riccioni C."/>
            <person name="Rubini A."/>
            <person name="Sitrit Y."/>
            <person name="Splivallo R."/>
            <person name="Traeger S."/>
            <person name="Wang M."/>
            <person name="Zifcakova L."/>
            <person name="Wipf D."/>
            <person name="Zambonelli A."/>
            <person name="Paolocci F."/>
            <person name="Nowrousian M."/>
            <person name="Ottonello S."/>
            <person name="Baldrian P."/>
            <person name="Spatafora J.W."/>
            <person name="Henrissat B."/>
            <person name="Nagy L.G."/>
            <person name="Aury J.M."/>
            <person name="Wincker P."/>
            <person name="Grigoriev I.V."/>
            <person name="Bonfante P."/>
            <person name="Martin F.M."/>
        </authorList>
    </citation>
    <scope>NUCLEOTIDE SEQUENCE [LARGE SCALE GENOMIC DNA]</scope>
    <source>
        <strain evidence="2 3">120613-1</strain>
    </source>
</reference>
<evidence type="ECO:0000256" key="1">
    <source>
        <dbReference type="SAM" id="MobiDB-lite"/>
    </source>
</evidence>
<name>A0A3N4JWK5_9PEZI</name>
<organism evidence="2 3">
    <name type="scientific">Choiromyces venosus 120613-1</name>
    <dbReference type="NCBI Taxonomy" id="1336337"/>
    <lineage>
        <taxon>Eukaryota</taxon>
        <taxon>Fungi</taxon>
        <taxon>Dikarya</taxon>
        <taxon>Ascomycota</taxon>
        <taxon>Pezizomycotina</taxon>
        <taxon>Pezizomycetes</taxon>
        <taxon>Pezizales</taxon>
        <taxon>Tuberaceae</taxon>
        <taxon>Choiromyces</taxon>
    </lineage>
</organism>
<sequence length="177" mass="19670">MEQKELYKKIVQQAQQNAALNGIALNEKTEKLKLQHNFNVHEALVFQATIEGKIQGSHQTQKGLNILSRQPAFKTILVSEVKVWHLIPKQVTDCILTLYHTVPKYAHGNDSTITLRASDYAPNEFAALVVFLKLQSTWPDALAWRQEAGEDALGGVPEDDMEGTMGVDMKGGTEGDK</sequence>
<evidence type="ECO:0000313" key="2">
    <source>
        <dbReference type="EMBL" id="RPB01202.1"/>
    </source>
</evidence>
<dbReference type="OrthoDB" id="5425868at2759"/>
<proteinExistence type="predicted"/>
<protein>
    <submittedName>
        <fullName evidence="2">Uncharacterized protein</fullName>
    </submittedName>
</protein>
<feature type="region of interest" description="Disordered" evidence="1">
    <location>
        <begin position="152"/>
        <end position="177"/>
    </location>
</feature>
<dbReference type="Proteomes" id="UP000276215">
    <property type="component" value="Unassembled WGS sequence"/>
</dbReference>
<dbReference type="EMBL" id="ML120375">
    <property type="protein sequence ID" value="RPB01202.1"/>
    <property type="molecule type" value="Genomic_DNA"/>
</dbReference>
<evidence type="ECO:0000313" key="3">
    <source>
        <dbReference type="Proteomes" id="UP000276215"/>
    </source>
</evidence>
<dbReference type="AlphaFoldDB" id="A0A3N4JWK5"/>
<accession>A0A3N4JWK5</accession>
<keyword evidence="3" id="KW-1185">Reference proteome</keyword>
<gene>
    <name evidence="2" type="ORF">L873DRAFT_1788509</name>
</gene>